<keyword evidence="8" id="KW-1185">Reference proteome</keyword>
<evidence type="ECO:0000256" key="2">
    <source>
        <dbReference type="ARBA" id="ARBA00022448"/>
    </source>
</evidence>
<dbReference type="InterPro" id="IPR028082">
    <property type="entry name" value="Peripla_BP_I"/>
</dbReference>
<dbReference type="EMBL" id="FOAA01000007">
    <property type="protein sequence ID" value="SEK94738.1"/>
    <property type="molecule type" value="Genomic_DNA"/>
</dbReference>
<dbReference type="InterPro" id="IPR028081">
    <property type="entry name" value="Leu-bd"/>
</dbReference>
<dbReference type="CDD" id="cd06333">
    <property type="entry name" value="PBP1_ABC_RPA1789-like"/>
    <property type="match status" value="1"/>
</dbReference>
<gene>
    <name evidence="7" type="ORF">SAMN05444515_10737</name>
</gene>
<dbReference type="SUPFAM" id="SSF53822">
    <property type="entry name" value="Periplasmic binding protein-like I"/>
    <property type="match status" value="1"/>
</dbReference>
<dbReference type="STRING" id="1396821.SAMN05444515_10737"/>
<dbReference type="PANTHER" id="PTHR30483">
    <property type="entry name" value="LEUCINE-SPECIFIC-BINDING PROTEIN"/>
    <property type="match status" value="1"/>
</dbReference>
<comment type="similarity">
    <text evidence="1">Belongs to the leucine-binding protein family.</text>
</comment>
<dbReference type="PANTHER" id="PTHR30483:SF38">
    <property type="entry name" value="BLR7848 PROTEIN"/>
    <property type="match status" value="1"/>
</dbReference>
<protein>
    <submittedName>
        <fullName evidence="7">Branched-chain amino acid transport system substrate-binding protein</fullName>
    </submittedName>
</protein>
<evidence type="ECO:0000256" key="3">
    <source>
        <dbReference type="ARBA" id="ARBA00022729"/>
    </source>
</evidence>
<keyword evidence="3 5" id="KW-0732">Signal</keyword>
<evidence type="ECO:0000259" key="6">
    <source>
        <dbReference type="Pfam" id="PF13458"/>
    </source>
</evidence>
<evidence type="ECO:0000256" key="4">
    <source>
        <dbReference type="ARBA" id="ARBA00022970"/>
    </source>
</evidence>
<dbReference type="Pfam" id="PF13458">
    <property type="entry name" value="Peripla_BP_6"/>
    <property type="match status" value="1"/>
</dbReference>
<dbReference type="Gene3D" id="3.40.50.2300">
    <property type="match status" value="2"/>
</dbReference>
<evidence type="ECO:0000256" key="5">
    <source>
        <dbReference type="SAM" id="SignalP"/>
    </source>
</evidence>
<reference evidence="8" key="1">
    <citation type="submission" date="2016-10" db="EMBL/GenBank/DDBJ databases">
        <authorList>
            <person name="Varghese N."/>
            <person name="Submissions S."/>
        </authorList>
    </citation>
    <scope>NUCLEOTIDE SEQUENCE [LARGE SCALE GENOMIC DNA]</scope>
    <source>
        <strain evidence="8">DSM 241</strain>
    </source>
</reference>
<keyword evidence="4" id="KW-0029">Amino-acid transport</keyword>
<dbReference type="InterPro" id="IPR000709">
    <property type="entry name" value="Leu_Ile_Val-bd"/>
</dbReference>
<dbReference type="Proteomes" id="UP000199256">
    <property type="component" value="Unassembled WGS sequence"/>
</dbReference>
<evidence type="ECO:0000313" key="7">
    <source>
        <dbReference type="EMBL" id="SEK94738.1"/>
    </source>
</evidence>
<dbReference type="RefSeq" id="WP_238627291.1">
    <property type="nucleotide sequence ID" value="NZ_FOAA01000007.1"/>
</dbReference>
<proteinExistence type="inferred from homology"/>
<dbReference type="AlphaFoldDB" id="A0A1H7L721"/>
<dbReference type="GO" id="GO:0006865">
    <property type="term" value="P:amino acid transport"/>
    <property type="evidence" value="ECO:0007669"/>
    <property type="project" value="UniProtKB-KW"/>
</dbReference>
<organism evidence="7 8">
    <name type="scientific">Ectothiorhodospira marina</name>
    <dbReference type="NCBI Taxonomy" id="1396821"/>
    <lineage>
        <taxon>Bacteria</taxon>
        <taxon>Pseudomonadati</taxon>
        <taxon>Pseudomonadota</taxon>
        <taxon>Gammaproteobacteria</taxon>
        <taxon>Chromatiales</taxon>
        <taxon>Ectothiorhodospiraceae</taxon>
        <taxon>Ectothiorhodospira</taxon>
    </lineage>
</organism>
<evidence type="ECO:0000256" key="1">
    <source>
        <dbReference type="ARBA" id="ARBA00010062"/>
    </source>
</evidence>
<sequence length="386" mass="41392">MNKKSLLRGLAAVTTLLALALAGPAPASDEPIRIGAFVSATGPASFLGDPELKTLEMYVERINEQGGVLGRPLHLVHYDDGGSASEARNFANRLLRRDRVDVLIGGSTTGTTLAAVPLAQRARTPMISMAGALTIVEPVNPWVFKTPQSDRMAAERVLADMQDRGITRIGLISGTDGFGRSGREQTLEVAEQFGIEVVADQTYGPQDTDMTSQLTRIRTTEGVEAVFNFGFGQGPAIVTRNYAHLDIDLPLYQSHGVASDRFLDLAGSAAEGVRLPASALLVPDALPDEDPQKPVVQGYKQAYEARWNTSVSTFGGYAYDALHLAVHAIEQAGSTDPKAIREALESIQGFVGVTGVFSMAPEDHNGLEPESFRLLEVRDGGWVLIH</sequence>
<accession>A0A1H7L721</accession>
<evidence type="ECO:0000313" key="8">
    <source>
        <dbReference type="Proteomes" id="UP000199256"/>
    </source>
</evidence>
<keyword evidence="2" id="KW-0813">Transport</keyword>
<dbReference type="PRINTS" id="PR00337">
    <property type="entry name" value="LEUILEVALBP"/>
</dbReference>
<name>A0A1H7L721_9GAMM</name>
<dbReference type="InterPro" id="IPR051010">
    <property type="entry name" value="BCAA_transport"/>
</dbReference>
<feature type="chain" id="PRO_5011605134" evidence="5">
    <location>
        <begin position="28"/>
        <end position="386"/>
    </location>
</feature>
<feature type="signal peptide" evidence="5">
    <location>
        <begin position="1"/>
        <end position="27"/>
    </location>
</feature>
<feature type="domain" description="Leucine-binding protein" evidence="6">
    <location>
        <begin position="31"/>
        <end position="379"/>
    </location>
</feature>